<dbReference type="InterPro" id="IPR030048">
    <property type="entry name" value="SurE"/>
</dbReference>
<comment type="similarity">
    <text evidence="1">Belongs to the SurE nucleotidase family.</text>
</comment>
<name>A0A1V6PFH2_PENDC</name>
<dbReference type="Proteomes" id="UP000191522">
    <property type="component" value="Unassembled WGS sequence"/>
</dbReference>
<keyword evidence="7" id="KW-1185">Reference proteome</keyword>
<dbReference type="Pfam" id="PF01975">
    <property type="entry name" value="SurE"/>
    <property type="match status" value="1"/>
</dbReference>
<dbReference type="Gene3D" id="3.40.1210.10">
    <property type="entry name" value="Survival protein SurE-like phosphatase/nucleotidase"/>
    <property type="match status" value="1"/>
</dbReference>
<accession>A0A1V6PFH2</accession>
<evidence type="ECO:0000313" key="7">
    <source>
        <dbReference type="Proteomes" id="UP000191522"/>
    </source>
</evidence>
<dbReference type="SUPFAM" id="SSF64167">
    <property type="entry name" value="SurE-like"/>
    <property type="match status" value="1"/>
</dbReference>
<evidence type="ECO:0000256" key="2">
    <source>
        <dbReference type="ARBA" id="ARBA00022723"/>
    </source>
</evidence>
<evidence type="ECO:0000256" key="1">
    <source>
        <dbReference type="ARBA" id="ARBA00011062"/>
    </source>
</evidence>
<gene>
    <name evidence="6" type="ORF">PENDEC_c006G00204</name>
</gene>
<dbReference type="OMA" id="ACEFNSC"/>
<dbReference type="STRING" id="69771.A0A1V6PFH2"/>
<dbReference type="GO" id="GO:0046872">
    <property type="term" value="F:metal ion binding"/>
    <property type="evidence" value="ECO:0007669"/>
    <property type="project" value="UniProtKB-KW"/>
</dbReference>
<evidence type="ECO:0000256" key="4">
    <source>
        <dbReference type="SAM" id="SignalP"/>
    </source>
</evidence>
<dbReference type="PANTHER" id="PTHR30457">
    <property type="entry name" value="5'-NUCLEOTIDASE SURE"/>
    <property type="match status" value="1"/>
</dbReference>
<organism evidence="6 7">
    <name type="scientific">Penicillium decumbens</name>
    <dbReference type="NCBI Taxonomy" id="69771"/>
    <lineage>
        <taxon>Eukaryota</taxon>
        <taxon>Fungi</taxon>
        <taxon>Dikarya</taxon>
        <taxon>Ascomycota</taxon>
        <taxon>Pezizomycotina</taxon>
        <taxon>Eurotiomycetes</taxon>
        <taxon>Eurotiomycetidae</taxon>
        <taxon>Eurotiales</taxon>
        <taxon>Aspergillaceae</taxon>
        <taxon>Penicillium</taxon>
    </lineage>
</organism>
<comment type="caution">
    <text evidence="6">The sequence shown here is derived from an EMBL/GenBank/DDBJ whole genome shotgun (WGS) entry which is preliminary data.</text>
</comment>
<feature type="signal peptide" evidence="4">
    <location>
        <begin position="1"/>
        <end position="20"/>
    </location>
</feature>
<evidence type="ECO:0000313" key="6">
    <source>
        <dbReference type="EMBL" id="OQD75840.1"/>
    </source>
</evidence>
<dbReference type="OrthoDB" id="4018688at2759"/>
<dbReference type="PANTHER" id="PTHR30457:SF0">
    <property type="entry name" value="PHOSPHATASE, PUTATIVE (AFU_ORTHOLOGUE AFUA_4G01070)-RELATED"/>
    <property type="match status" value="1"/>
</dbReference>
<keyword evidence="4" id="KW-0732">Signal</keyword>
<dbReference type="GO" id="GO:0008252">
    <property type="term" value="F:nucleotidase activity"/>
    <property type="evidence" value="ECO:0007669"/>
    <property type="project" value="InterPro"/>
</dbReference>
<proteinExistence type="inferred from homology"/>
<feature type="chain" id="PRO_5012302907" description="Survival protein SurE-like phosphatase/nucleotidase domain-containing protein" evidence="4">
    <location>
        <begin position="21"/>
        <end position="303"/>
    </location>
</feature>
<sequence>MRVNTAVALVASFALGPVSAINIISSNDDGWAEVNIRAIFQSLTAGGHSVVVSAPAENQSGTGSSQQAPAPLAEACEFNSCLAGSPAVGHNVSEPRLNYVNSYPATSMKHGINSISRQFFDGTPDLAVAGPNVGNNIGLAVLLSGTAGAATYAAHNAGIPAIAFSGATGSQTAWNASSTFPKYSQVYADLALNLTDSLVASGTPYLPEDVWLNVNFNSVSSDCAKAGDFSFVLSRIHVAVPLFTPDDVTTCGSSRLPSEIEVSLKSGCYASVSVGMAGTKDDANATVQGVVLKKLNQLLTCLP</sequence>
<dbReference type="AlphaFoldDB" id="A0A1V6PFH2"/>
<keyword evidence="3" id="KW-0378">Hydrolase</keyword>
<protein>
    <recommendedName>
        <fullName evidence="5">Survival protein SurE-like phosphatase/nucleotidase domain-containing protein</fullName>
    </recommendedName>
</protein>
<dbReference type="InterPro" id="IPR002828">
    <property type="entry name" value="SurE-like_Pase/nucleotidase"/>
</dbReference>
<dbReference type="InterPro" id="IPR036523">
    <property type="entry name" value="SurE-like_sf"/>
</dbReference>
<evidence type="ECO:0000256" key="3">
    <source>
        <dbReference type="ARBA" id="ARBA00022801"/>
    </source>
</evidence>
<keyword evidence="2" id="KW-0479">Metal-binding</keyword>
<dbReference type="EMBL" id="MDYL01000006">
    <property type="protein sequence ID" value="OQD75840.1"/>
    <property type="molecule type" value="Genomic_DNA"/>
</dbReference>
<reference evidence="7" key="1">
    <citation type="journal article" date="2017" name="Nat. Microbiol.">
        <title>Global analysis of biosynthetic gene clusters reveals vast potential of secondary metabolite production in Penicillium species.</title>
        <authorList>
            <person name="Nielsen J.C."/>
            <person name="Grijseels S."/>
            <person name="Prigent S."/>
            <person name="Ji B."/>
            <person name="Dainat J."/>
            <person name="Nielsen K.F."/>
            <person name="Frisvad J.C."/>
            <person name="Workman M."/>
            <person name="Nielsen J."/>
        </authorList>
    </citation>
    <scope>NUCLEOTIDE SEQUENCE [LARGE SCALE GENOMIC DNA]</scope>
    <source>
        <strain evidence="7">IBT 11843</strain>
    </source>
</reference>
<feature type="domain" description="Survival protein SurE-like phosphatase/nucleotidase" evidence="5">
    <location>
        <begin position="23"/>
        <end position="222"/>
    </location>
</feature>
<evidence type="ECO:0000259" key="5">
    <source>
        <dbReference type="Pfam" id="PF01975"/>
    </source>
</evidence>